<dbReference type="Proteomes" id="UP000803844">
    <property type="component" value="Unassembled WGS sequence"/>
</dbReference>
<dbReference type="AlphaFoldDB" id="A0A9P5CRY9"/>
<evidence type="ECO:0000256" key="5">
    <source>
        <dbReference type="ARBA" id="ARBA00012596"/>
    </source>
</evidence>
<evidence type="ECO:0000313" key="14">
    <source>
        <dbReference type="EMBL" id="KAF3769069.1"/>
    </source>
</evidence>
<sequence length="329" mass="37572">MPSRHQVEELYRRDEKAGGKLLTPQERIKLLEPYLPPTKATQEQNERSRGRRPTFGLRKFLKSQIHLLVFTIVHTIFSIYIRTRQAYHVVRDRIFSIFYYHHRDPAMIQKDVKGLERLPKILSVILKLEDDGKGGAELERLVNEVAEISAWCACAGIPVLNVYEKTGLLKQYLPEIHRAISQNLKSYFGKQHPTLALCAPHVESIESPAPTAGYGGDGPGHLLVRLVSHEDGRDSLVDLTKTLAEMAQRNKVDPAHIDSALLDGELKDIVMEESDLLIIFGPYVEFQGYPPWHLHITEVFHVPDNEGVGYQVFYRGLCKYANAQFRWGR</sequence>
<keyword evidence="9" id="KW-0460">Magnesium</keyword>
<comment type="catalytic activity">
    <reaction evidence="12">
        <text>n isopentenyl diphosphate + (2E,6E)-farnesyl diphosphate = a di-trans,poly-cis-polyprenyl diphosphate + n diphosphate</text>
        <dbReference type="Rhea" id="RHEA:53008"/>
        <dbReference type="Rhea" id="RHEA-COMP:19494"/>
        <dbReference type="ChEBI" id="CHEBI:33019"/>
        <dbReference type="ChEBI" id="CHEBI:128769"/>
        <dbReference type="ChEBI" id="CHEBI:136960"/>
        <dbReference type="ChEBI" id="CHEBI:175763"/>
        <dbReference type="EC" id="2.5.1.87"/>
    </reaction>
</comment>
<dbReference type="RefSeq" id="XP_040780030.1">
    <property type="nucleotide sequence ID" value="XM_040923093.1"/>
</dbReference>
<evidence type="ECO:0000313" key="15">
    <source>
        <dbReference type="Proteomes" id="UP000803844"/>
    </source>
</evidence>
<proteinExistence type="inferred from homology"/>
<keyword evidence="15" id="KW-1185">Reference proteome</keyword>
<feature type="region of interest" description="Disordered" evidence="13">
    <location>
        <begin position="1"/>
        <end position="21"/>
    </location>
</feature>
<evidence type="ECO:0000256" key="11">
    <source>
        <dbReference type="ARBA" id="ARBA00023136"/>
    </source>
</evidence>
<dbReference type="GeneID" id="63840222"/>
<organism evidence="14 15">
    <name type="scientific">Cryphonectria parasitica (strain ATCC 38755 / EP155)</name>
    <dbReference type="NCBI Taxonomy" id="660469"/>
    <lineage>
        <taxon>Eukaryota</taxon>
        <taxon>Fungi</taxon>
        <taxon>Dikarya</taxon>
        <taxon>Ascomycota</taxon>
        <taxon>Pezizomycotina</taxon>
        <taxon>Sordariomycetes</taxon>
        <taxon>Sordariomycetidae</taxon>
        <taxon>Diaporthales</taxon>
        <taxon>Cryphonectriaceae</taxon>
        <taxon>Cryphonectria-Endothia species complex</taxon>
        <taxon>Cryphonectria</taxon>
    </lineage>
</organism>
<evidence type="ECO:0000256" key="9">
    <source>
        <dbReference type="ARBA" id="ARBA00022842"/>
    </source>
</evidence>
<evidence type="ECO:0000256" key="10">
    <source>
        <dbReference type="ARBA" id="ARBA00022989"/>
    </source>
</evidence>
<evidence type="ECO:0000256" key="7">
    <source>
        <dbReference type="ARBA" id="ARBA00022692"/>
    </source>
</evidence>
<feature type="compositionally biased region" description="Basic and acidic residues" evidence="13">
    <location>
        <begin position="1"/>
        <end position="18"/>
    </location>
</feature>
<dbReference type="GO" id="GO:0045547">
    <property type="term" value="F:ditrans,polycis-polyprenyl diphosphate synthase [(2E,6E)-farnesyl diphosphate specific] activity"/>
    <property type="evidence" value="ECO:0007669"/>
    <property type="project" value="UniProtKB-EC"/>
</dbReference>
<comment type="similarity">
    <text evidence="4">Belongs to the UPP synthase family.</text>
</comment>
<comment type="pathway">
    <text evidence="3">Protein modification; protein glycosylation.</text>
</comment>
<dbReference type="InterPro" id="IPR036424">
    <property type="entry name" value="UPP_synth-like_sf"/>
</dbReference>
<keyword evidence="6" id="KW-0808">Transferase</keyword>
<keyword evidence="10" id="KW-1133">Transmembrane helix</keyword>
<evidence type="ECO:0000256" key="3">
    <source>
        <dbReference type="ARBA" id="ARBA00004922"/>
    </source>
</evidence>
<evidence type="ECO:0000256" key="4">
    <source>
        <dbReference type="ARBA" id="ARBA00005432"/>
    </source>
</evidence>
<keyword evidence="11" id="KW-0472">Membrane</keyword>
<evidence type="ECO:0000256" key="2">
    <source>
        <dbReference type="ARBA" id="ARBA00004586"/>
    </source>
</evidence>
<dbReference type="PANTHER" id="PTHR21528:SF0">
    <property type="entry name" value="DEHYDRODOLICHYL DIPHOSPHATE SYNTHASE COMPLEX SUBUNIT NUS1"/>
    <property type="match status" value="1"/>
</dbReference>
<dbReference type="EMBL" id="MU032345">
    <property type="protein sequence ID" value="KAF3769069.1"/>
    <property type="molecule type" value="Genomic_DNA"/>
</dbReference>
<dbReference type="Gene3D" id="3.40.1180.10">
    <property type="entry name" value="Decaprenyl diphosphate synthase-like"/>
    <property type="match status" value="1"/>
</dbReference>
<evidence type="ECO:0000256" key="12">
    <source>
        <dbReference type="ARBA" id="ARBA00047353"/>
    </source>
</evidence>
<gene>
    <name evidence="14" type="ORF">M406DRAFT_355148</name>
</gene>
<dbReference type="PANTHER" id="PTHR21528">
    <property type="entry name" value="DEHYDRODOLICHYL DIPHOSPHATE SYNTHASE COMPLEX SUBUNIT NUS1"/>
    <property type="match status" value="1"/>
</dbReference>
<accession>A0A9P5CRY9</accession>
<dbReference type="EC" id="2.5.1.87" evidence="5"/>
<dbReference type="OrthoDB" id="19639at2759"/>
<dbReference type="SUPFAM" id="SSF64005">
    <property type="entry name" value="Undecaprenyl diphosphate synthase"/>
    <property type="match status" value="1"/>
</dbReference>
<dbReference type="GO" id="GO:0005789">
    <property type="term" value="C:endoplasmic reticulum membrane"/>
    <property type="evidence" value="ECO:0007669"/>
    <property type="project" value="UniProtKB-SubCell"/>
</dbReference>
<evidence type="ECO:0000256" key="13">
    <source>
        <dbReference type="SAM" id="MobiDB-lite"/>
    </source>
</evidence>
<dbReference type="GO" id="GO:1904423">
    <property type="term" value="C:dehydrodolichyl diphosphate synthase complex"/>
    <property type="evidence" value="ECO:0007669"/>
    <property type="project" value="InterPro"/>
</dbReference>
<comment type="subcellular location">
    <subcellularLocation>
        <location evidence="2">Endoplasmic reticulum membrane</location>
    </subcellularLocation>
</comment>
<evidence type="ECO:0000256" key="6">
    <source>
        <dbReference type="ARBA" id="ARBA00022679"/>
    </source>
</evidence>
<reference evidence="14" key="1">
    <citation type="journal article" date="2020" name="Phytopathology">
        <title>Genome sequence of the chestnut blight fungus Cryphonectria parasitica EP155: A fundamental resource for an archetypical invasive plant pathogen.</title>
        <authorList>
            <person name="Crouch J.A."/>
            <person name="Dawe A."/>
            <person name="Aerts A."/>
            <person name="Barry K."/>
            <person name="Churchill A.C.L."/>
            <person name="Grimwood J."/>
            <person name="Hillman B."/>
            <person name="Milgroom M.G."/>
            <person name="Pangilinan J."/>
            <person name="Smith M."/>
            <person name="Salamov A."/>
            <person name="Schmutz J."/>
            <person name="Yadav J."/>
            <person name="Grigoriev I.V."/>
            <person name="Nuss D."/>
        </authorList>
    </citation>
    <scope>NUCLEOTIDE SEQUENCE</scope>
    <source>
        <strain evidence="14">EP155</strain>
    </source>
</reference>
<evidence type="ECO:0000256" key="1">
    <source>
        <dbReference type="ARBA" id="ARBA00001946"/>
    </source>
</evidence>
<name>A0A9P5CRY9_CRYP1</name>
<protein>
    <recommendedName>
        <fullName evidence="5">ditrans,polycis-polyprenyl diphosphate synthase [(2E,6E)-farnesyldiphosphate specific]</fullName>
        <ecNumber evidence="5">2.5.1.87</ecNumber>
    </recommendedName>
</protein>
<comment type="cofactor">
    <cofactor evidence="1">
        <name>Mg(2+)</name>
        <dbReference type="ChEBI" id="CHEBI:18420"/>
    </cofactor>
</comment>
<comment type="caution">
    <text evidence="14">The sequence shown here is derived from an EMBL/GenBank/DDBJ whole genome shotgun (WGS) entry which is preliminary data.</text>
</comment>
<keyword evidence="8" id="KW-0256">Endoplasmic reticulum</keyword>
<keyword evidence="7" id="KW-0812">Transmembrane</keyword>
<dbReference type="InterPro" id="IPR038887">
    <property type="entry name" value="Nus1/NgBR"/>
</dbReference>
<evidence type="ECO:0000256" key="8">
    <source>
        <dbReference type="ARBA" id="ARBA00022824"/>
    </source>
</evidence>